<comment type="caution">
    <text evidence="1">The sequence shown here is derived from an EMBL/GenBank/DDBJ whole genome shotgun (WGS) entry which is preliminary data.</text>
</comment>
<organism evidence="1 2">
    <name type="scientific">Pseudomarimonas salicorniae</name>
    <dbReference type="NCBI Taxonomy" id="2933270"/>
    <lineage>
        <taxon>Bacteria</taxon>
        <taxon>Pseudomonadati</taxon>
        <taxon>Pseudomonadota</taxon>
        <taxon>Gammaproteobacteria</taxon>
        <taxon>Lysobacterales</taxon>
        <taxon>Lysobacteraceae</taxon>
        <taxon>Pseudomarimonas</taxon>
    </lineage>
</organism>
<evidence type="ECO:0000313" key="1">
    <source>
        <dbReference type="EMBL" id="MCK7595506.1"/>
    </source>
</evidence>
<dbReference type="EMBL" id="JALNMH010000020">
    <property type="protein sequence ID" value="MCK7595506.1"/>
    <property type="molecule type" value="Genomic_DNA"/>
</dbReference>
<sequence>MLSGLLDGDQAALVRELHRRRSSCSDPLDRAQLGMALMFAGDPLGAHAFLSALQQDDPAVVGLALAELEELDVADIGFDGRPGRLPLEAGELAVAVTPHLEASPISRGAGRPGGPGPAKADRARWAAAAGKLLFPRLLPVFERLRNDPDRAVARIAIEQFQRRDEDAGTIAFIAGELVSLDSDKTDHGWRKHLCAVLEEYARRGGGRHRQAAAAAAAGCFERWLDGHVLGGRESLAAPDGLDQVRLISAMVAPRPPAVDQLLKRVLADGRYPVSLQVEALIGLDTLGLAAEVPKGPLIHRALCGSEADTTRSIVRLVDWGLLGLDELIAAIERPEAPRAATYLASRFRPTVEQSARLERAWSAALRHSLGQSPNDGGRFCCDLLERVQGRAQGEAESAEWRRLLEARLSEAAAAAKDDFHAQQWALSLAWMQDRTSFPASAGRRAGAWSRMWEYWAQEGMDWTKAAPLLTDAAVLDGWGTDCGEPSPLINPAAGPEPDALFQLLGHRLASVELAPDSRQPPYVEAWSRLASILRPVPSLVRLSQRPEKISHSTVPSRDEGFEPSEERCRTLAKAGLAPLGGDPTYRISFSHEDHRFRYLLHANPDELMDAVALLAGFNDFLDRIDHPQRLYALAPPYADDSWMFVIAANWRRFWEVNQQLRLPLLGVHPWR</sequence>
<reference evidence="1" key="1">
    <citation type="submission" date="2022-04" db="EMBL/GenBank/DDBJ databases">
        <title>Lysobacter sp. CAU 1642 isolated from sea sand.</title>
        <authorList>
            <person name="Kim W."/>
        </authorList>
    </citation>
    <scope>NUCLEOTIDE SEQUENCE</scope>
    <source>
        <strain evidence="1">CAU 1642</strain>
    </source>
</reference>
<evidence type="ECO:0000313" key="2">
    <source>
        <dbReference type="Proteomes" id="UP001431449"/>
    </source>
</evidence>
<keyword evidence="2" id="KW-1185">Reference proteome</keyword>
<protein>
    <submittedName>
        <fullName evidence="1">Uncharacterized protein</fullName>
    </submittedName>
</protein>
<dbReference type="RefSeq" id="WP_248211502.1">
    <property type="nucleotide sequence ID" value="NZ_JALNMH010000020.1"/>
</dbReference>
<proteinExistence type="predicted"/>
<gene>
    <name evidence="1" type="ORF">M0G41_17765</name>
</gene>
<name>A0ABT0GLT8_9GAMM</name>
<accession>A0ABT0GLT8</accession>
<dbReference type="Proteomes" id="UP001431449">
    <property type="component" value="Unassembled WGS sequence"/>
</dbReference>